<dbReference type="GO" id="GO:0008270">
    <property type="term" value="F:zinc ion binding"/>
    <property type="evidence" value="ECO:0007669"/>
    <property type="project" value="UniProtKB-KW"/>
</dbReference>
<dbReference type="AlphaFoldDB" id="A0A1Y1Y6U5"/>
<dbReference type="InterPro" id="IPR028156">
    <property type="entry name" value="RIP"/>
</dbReference>
<evidence type="ECO:0000256" key="3">
    <source>
        <dbReference type="ARBA" id="ARBA00022833"/>
    </source>
</evidence>
<evidence type="ECO:0000256" key="4">
    <source>
        <dbReference type="SAM" id="MobiDB-lite"/>
    </source>
</evidence>
<protein>
    <recommendedName>
        <fullName evidence="5">RPA-interacting protein C-terminal domain-containing protein</fullName>
    </recommendedName>
</protein>
<dbReference type="Proteomes" id="UP000193498">
    <property type="component" value="Unassembled WGS sequence"/>
</dbReference>
<organism evidence="6 7">
    <name type="scientific">Basidiobolus meristosporus CBS 931.73</name>
    <dbReference type="NCBI Taxonomy" id="1314790"/>
    <lineage>
        <taxon>Eukaryota</taxon>
        <taxon>Fungi</taxon>
        <taxon>Fungi incertae sedis</taxon>
        <taxon>Zoopagomycota</taxon>
        <taxon>Entomophthoromycotina</taxon>
        <taxon>Basidiobolomycetes</taxon>
        <taxon>Basidiobolales</taxon>
        <taxon>Basidiobolaceae</taxon>
        <taxon>Basidiobolus</taxon>
    </lineage>
</organism>
<dbReference type="GO" id="GO:0005634">
    <property type="term" value="C:nucleus"/>
    <property type="evidence" value="ECO:0007669"/>
    <property type="project" value="TreeGrafter"/>
</dbReference>
<evidence type="ECO:0000256" key="2">
    <source>
        <dbReference type="ARBA" id="ARBA00022771"/>
    </source>
</evidence>
<dbReference type="OrthoDB" id="2378414at2759"/>
<comment type="caution">
    <text evidence="6">The sequence shown here is derived from an EMBL/GenBank/DDBJ whole genome shotgun (WGS) entry which is preliminary data.</text>
</comment>
<dbReference type="EMBL" id="MCFE01000225">
    <property type="protein sequence ID" value="ORX93740.1"/>
    <property type="molecule type" value="Genomic_DNA"/>
</dbReference>
<evidence type="ECO:0000256" key="1">
    <source>
        <dbReference type="ARBA" id="ARBA00022723"/>
    </source>
</evidence>
<sequence length="230" mass="26481">MNVINPFNYNRPGAHSPRKDSPRSSPKTRRVWRDEFKKQCLNRIKESRWAEQNRKRLFFSNNEKAPFDSPMEEEKWLQSLISEEWSKFLQERNQAHALEVIDLPEEVAAALEKEIAQESADDYEALCAFEDAILSADMEKYEELQSSHSHLPGNFGTCMVCNQGTLFQTTETTLQCDKCHLQIDHQSWQRIHSLRSAHSSGCSGNSLFTFNPSTGLIMLCDSCDWCEAVL</sequence>
<feature type="region of interest" description="Disordered" evidence="4">
    <location>
        <begin position="1"/>
        <end position="29"/>
    </location>
</feature>
<accession>A0A1Y1Y6U5</accession>
<evidence type="ECO:0000313" key="7">
    <source>
        <dbReference type="Proteomes" id="UP000193498"/>
    </source>
</evidence>
<dbReference type="GO" id="GO:0006606">
    <property type="term" value="P:protein import into nucleus"/>
    <property type="evidence" value="ECO:0007669"/>
    <property type="project" value="TreeGrafter"/>
</dbReference>
<evidence type="ECO:0000259" key="5">
    <source>
        <dbReference type="Pfam" id="PF14768"/>
    </source>
</evidence>
<name>A0A1Y1Y6U5_9FUNG</name>
<dbReference type="InParanoid" id="A0A1Y1Y6U5"/>
<keyword evidence="7" id="KW-1185">Reference proteome</keyword>
<feature type="domain" description="RPA-interacting protein C-terminal" evidence="5">
    <location>
        <begin position="157"/>
        <end position="227"/>
    </location>
</feature>
<dbReference type="PANTHER" id="PTHR31742:SF1">
    <property type="entry name" value="RPA-INTERACTING PROTEIN"/>
    <property type="match status" value="1"/>
</dbReference>
<reference evidence="6 7" key="1">
    <citation type="submission" date="2016-07" db="EMBL/GenBank/DDBJ databases">
        <title>Pervasive Adenine N6-methylation of Active Genes in Fungi.</title>
        <authorList>
            <consortium name="DOE Joint Genome Institute"/>
            <person name="Mondo S.J."/>
            <person name="Dannebaum R.O."/>
            <person name="Kuo R.C."/>
            <person name="Labutti K."/>
            <person name="Haridas S."/>
            <person name="Kuo A."/>
            <person name="Salamov A."/>
            <person name="Ahrendt S.R."/>
            <person name="Lipzen A."/>
            <person name="Sullivan W."/>
            <person name="Andreopoulos W.B."/>
            <person name="Clum A."/>
            <person name="Lindquist E."/>
            <person name="Daum C."/>
            <person name="Ramamoorthy G.K."/>
            <person name="Gryganskyi A."/>
            <person name="Culley D."/>
            <person name="Magnuson J.K."/>
            <person name="James T.Y."/>
            <person name="O'Malley M.A."/>
            <person name="Stajich J.E."/>
            <person name="Spatafora J.W."/>
            <person name="Visel A."/>
            <person name="Grigoriev I.V."/>
        </authorList>
    </citation>
    <scope>NUCLEOTIDE SEQUENCE [LARGE SCALE GENOMIC DNA]</scope>
    <source>
        <strain evidence="6 7">CBS 931.73</strain>
    </source>
</reference>
<keyword evidence="1" id="KW-0479">Metal-binding</keyword>
<gene>
    <name evidence="6" type="ORF">K493DRAFT_34592</name>
</gene>
<dbReference type="PANTHER" id="PTHR31742">
    <property type="entry name" value="RPA-INTERACTING PROTEIN RPAIN"/>
    <property type="match status" value="1"/>
</dbReference>
<keyword evidence="2" id="KW-0863">Zinc-finger</keyword>
<keyword evidence="3" id="KW-0862">Zinc</keyword>
<dbReference type="Pfam" id="PF14768">
    <property type="entry name" value="RPA_interact_C"/>
    <property type="match status" value="1"/>
</dbReference>
<proteinExistence type="predicted"/>
<dbReference type="STRING" id="1314790.A0A1Y1Y6U5"/>
<evidence type="ECO:0000313" key="6">
    <source>
        <dbReference type="EMBL" id="ORX93740.1"/>
    </source>
</evidence>
<dbReference type="InterPro" id="IPR028159">
    <property type="entry name" value="RPA_interact_C_dom"/>
</dbReference>